<sequence length="432" mass="47626">MFTIPYDGFQRTLSQILWTRCSNYGLTISSNAAASTDHIGVLDRCVVRSLDRLSFVRVIFHLWLACLLHVSSVHCSSHRRFALSFAFDQSNPWIHTCGSCSGGDNLNLVFACNANAKLAVALRVEQYNVTANQSHVSSRANYKSTQKFDANGKRTAITCAGCTKPIKEGTTKHVLACCTSGCFEMSHVRCSRWAKVDAALIPQNQFFCDGCLPTMPLQYLDFVAAEAAQSSVLTKLDFEILNVQRPTNDDTAMCMLSAPSHAIVGIGTWKYTCTAAKERTAIVQLDYFLRHASSMCYTTATPSNNADKKPAVPFAFPFLKSTVVPSTLDLHALALWPLSHVTPVAETLYLAKSVAQLDQAFLYEFDGKDERYAVGSGDGAEVWCGLQTSRAKCMKLLTEASSRQSTKTPTKEAKAKKREAKKPHVERTLEKK</sequence>
<evidence type="ECO:0000313" key="3">
    <source>
        <dbReference type="EMBL" id="VFT88433.1"/>
    </source>
</evidence>
<organism evidence="3 4">
    <name type="scientific">Aphanomyces stellatus</name>
    <dbReference type="NCBI Taxonomy" id="120398"/>
    <lineage>
        <taxon>Eukaryota</taxon>
        <taxon>Sar</taxon>
        <taxon>Stramenopiles</taxon>
        <taxon>Oomycota</taxon>
        <taxon>Saprolegniomycetes</taxon>
        <taxon>Saprolegniales</taxon>
        <taxon>Verrucalvaceae</taxon>
        <taxon>Aphanomyces</taxon>
    </lineage>
</organism>
<gene>
    <name evidence="3" type="primary">Aste57867_11574</name>
    <name evidence="2" type="ORF">As57867_011531</name>
    <name evidence="3" type="ORF">ASTE57867_11574</name>
</gene>
<feature type="compositionally biased region" description="Basic and acidic residues" evidence="1">
    <location>
        <begin position="422"/>
        <end position="432"/>
    </location>
</feature>
<dbReference type="Proteomes" id="UP000332933">
    <property type="component" value="Unassembled WGS sequence"/>
</dbReference>
<evidence type="ECO:0000313" key="4">
    <source>
        <dbReference type="Proteomes" id="UP000332933"/>
    </source>
</evidence>
<proteinExistence type="predicted"/>
<protein>
    <submittedName>
        <fullName evidence="3">Aste57867_11574 protein</fullName>
    </submittedName>
</protein>
<dbReference type="EMBL" id="CAADRA010005313">
    <property type="protein sequence ID" value="VFT88433.1"/>
    <property type="molecule type" value="Genomic_DNA"/>
</dbReference>
<reference evidence="3 4" key="1">
    <citation type="submission" date="2019-03" db="EMBL/GenBank/DDBJ databases">
        <authorList>
            <person name="Gaulin E."/>
            <person name="Dumas B."/>
        </authorList>
    </citation>
    <scope>NUCLEOTIDE SEQUENCE [LARGE SCALE GENOMIC DNA]</scope>
    <source>
        <strain evidence="3">CBS 568.67</strain>
    </source>
</reference>
<dbReference type="EMBL" id="VJMH01005292">
    <property type="protein sequence ID" value="KAF0697781.1"/>
    <property type="molecule type" value="Genomic_DNA"/>
</dbReference>
<accession>A0A485KUI2</accession>
<evidence type="ECO:0000256" key="1">
    <source>
        <dbReference type="SAM" id="MobiDB-lite"/>
    </source>
</evidence>
<dbReference type="OrthoDB" id="68365at2759"/>
<name>A0A485KUI2_9STRA</name>
<feature type="region of interest" description="Disordered" evidence="1">
    <location>
        <begin position="399"/>
        <end position="432"/>
    </location>
</feature>
<evidence type="ECO:0000313" key="2">
    <source>
        <dbReference type="EMBL" id="KAF0697781.1"/>
    </source>
</evidence>
<reference evidence="2" key="2">
    <citation type="submission" date="2019-06" db="EMBL/GenBank/DDBJ databases">
        <title>Genomics analysis of Aphanomyces spp. identifies a new class of oomycete effector associated with host adaptation.</title>
        <authorList>
            <person name="Gaulin E."/>
        </authorList>
    </citation>
    <scope>NUCLEOTIDE SEQUENCE</scope>
    <source>
        <strain evidence="2">CBS 578.67</strain>
    </source>
</reference>
<dbReference type="AlphaFoldDB" id="A0A485KUI2"/>
<keyword evidence="4" id="KW-1185">Reference proteome</keyword>